<accession>A0A914CTB9</accession>
<dbReference type="WBParaSite" id="ACRNAN_scaffold1403.g9989.t1">
    <property type="protein sequence ID" value="ACRNAN_scaffold1403.g9989.t1"/>
    <property type="gene ID" value="ACRNAN_scaffold1403.g9989"/>
</dbReference>
<keyword evidence="1" id="KW-1185">Reference proteome</keyword>
<reference evidence="2" key="1">
    <citation type="submission" date="2022-11" db="UniProtKB">
        <authorList>
            <consortium name="WormBaseParasite"/>
        </authorList>
    </citation>
    <scope>IDENTIFICATION</scope>
</reference>
<proteinExistence type="predicted"/>
<organism evidence="1 2">
    <name type="scientific">Acrobeloides nanus</name>
    <dbReference type="NCBI Taxonomy" id="290746"/>
    <lineage>
        <taxon>Eukaryota</taxon>
        <taxon>Metazoa</taxon>
        <taxon>Ecdysozoa</taxon>
        <taxon>Nematoda</taxon>
        <taxon>Chromadorea</taxon>
        <taxon>Rhabditida</taxon>
        <taxon>Tylenchina</taxon>
        <taxon>Cephalobomorpha</taxon>
        <taxon>Cephaloboidea</taxon>
        <taxon>Cephalobidae</taxon>
        <taxon>Acrobeloides</taxon>
    </lineage>
</organism>
<evidence type="ECO:0000313" key="1">
    <source>
        <dbReference type="Proteomes" id="UP000887540"/>
    </source>
</evidence>
<dbReference type="AlphaFoldDB" id="A0A914CTB9"/>
<evidence type="ECO:0000313" key="2">
    <source>
        <dbReference type="WBParaSite" id="ACRNAN_scaffold1403.g9989.t1"/>
    </source>
</evidence>
<protein>
    <submittedName>
        <fullName evidence="2">Uncharacterized protein</fullName>
    </submittedName>
</protein>
<dbReference type="Proteomes" id="UP000887540">
    <property type="component" value="Unplaced"/>
</dbReference>
<sequence length="142" mass="16502">MTNVDPRTIYLSAFGNDNEASATSHSRKGRLPFPYKQIKSFIEKCVVVYYLFVENPIRGYLYPSPSRRFWIRESILLSSVSSSVRVCALWSRRAHRPTNNRYKTTKKKKPTNVFLVNVLVPRSSGGVLPLLIGERRRRRVRE</sequence>
<name>A0A914CTB9_9BILA</name>